<dbReference type="PROSITE" id="PS50110">
    <property type="entry name" value="RESPONSE_REGULATORY"/>
    <property type="match status" value="1"/>
</dbReference>
<evidence type="ECO:0000313" key="13">
    <source>
        <dbReference type="Proteomes" id="UP000886891"/>
    </source>
</evidence>
<evidence type="ECO:0000256" key="1">
    <source>
        <dbReference type="ARBA" id="ARBA00018672"/>
    </source>
</evidence>
<dbReference type="Pfam" id="PF00072">
    <property type="entry name" value="Response_reg"/>
    <property type="match status" value="1"/>
</dbReference>
<gene>
    <name evidence="12" type="ORF">IAB14_02620</name>
</gene>
<name>A0A9D1SWU6_9FIRM</name>
<organism evidence="12 13">
    <name type="scientific">Candidatus Stercoripulliclostridium merdipullorum</name>
    <dbReference type="NCBI Taxonomy" id="2840952"/>
    <lineage>
        <taxon>Bacteria</taxon>
        <taxon>Bacillati</taxon>
        <taxon>Bacillota</taxon>
        <taxon>Clostridia</taxon>
        <taxon>Eubacteriales</taxon>
        <taxon>Candidatus Stercoripulliclostridium</taxon>
    </lineage>
</organism>
<reference evidence="12" key="2">
    <citation type="journal article" date="2021" name="PeerJ">
        <title>Extensive microbial diversity within the chicken gut microbiome revealed by metagenomics and culture.</title>
        <authorList>
            <person name="Gilroy R."/>
            <person name="Ravi A."/>
            <person name="Getino M."/>
            <person name="Pursley I."/>
            <person name="Horton D.L."/>
            <person name="Alikhan N.F."/>
            <person name="Baker D."/>
            <person name="Gharbi K."/>
            <person name="Hall N."/>
            <person name="Watson M."/>
            <person name="Adriaenssens E.M."/>
            <person name="Foster-Nyarko E."/>
            <person name="Jarju S."/>
            <person name="Secka A."/>
            <person name="Antonio M."/>
            <person name="Oren A."/>
            <person name="Chaudhuri R.R."/>
            <person name="La Ragione R."/>
            <person name="Hildebrand F."/>
            <person name="Pallen M.J."/>
        </authorList>
    </citation>
    <scope>NUCLEOTIDE SEQUENCE</scope>
    <source>
        <strain evidence="12">23406</strain>
    </source>
</reference>
<dbReference type="Proteomes" id="UP000886891">
    <property type="component" value="Unassembled WGS sequence"/>
</dbReference>
<keyword evidence="6" id="KW-0804">Transcription</keyword>
<comment type="function">
    <text evidence="7">May play the central regulatory role in sporulation. It may be an element of the effector pathway responsible for the activation of sporulation genes in response to nutritional stress. Spo0A may act in concert with spo0H (a sigma factor) to control the expression of some genes that are critical to the sporulation process.</text>
</comment>
<dbReference type="CDD" id="cd00383">
    <property type="entry name" value="trans_reg_C"/>
    <property type="match status" value="1"/>
</dbReference>
<dbReference type="Gene3D" id="3.40.50.2300">
    <property type="match status" value="1"/>
</dbReference>
<keyword evidence="3" id="KW-0902">Two-component regulatory system</keyword>
<feature type="domain" description="OmpR/PhoB-type" evidence="11">
    <location>
        <begin position="129"/>
        <end position="227"/>
    </location>
</feature>
<dbReference type="SUPFAM" id="SSF52172">
    <property type="entry name" value="CheY-like"/>
    <property type="match status" value="1"/>
</dbReference>
<accession>A0A9D1SWU6</accession>
<protein>
    <recommendedName>
        <fullName evidence="1">Stage 0 sporulation protein A homolog</fullName>
    </recommendedName>
</protein>
<dbReference type="PANTHER" id="PTHR48111">
    <property type="entry name" value="REGULATOR OF RPOS"/>
    <property type="match status" value="1"/>
</dbReference>
<dbReference type="InterPro" id="IPR001867">
    <property type="entry name" value="OmpR/PhoB-type_DNA-bd"/>
</dbReference>
<dbReference type="PROSITE" id="PS51755">
    <property type="entry name" value="OMPR_PHOB"/>
    <property type="match status" value="1"/>
</dbReference>
<proteinExistence type="predicted"/>
<dbReference type="InterPro" id="IPR016032">
    <property type="entry name" value="Sig_transdc_resp-reg_C-effctor"/>
</dbReference>
<evidence type="ECO:0000256" key="8">
    <source>
        <dbReference type="PROSITE-ProRule" id="PRU00169"/>
    </source>
</evidence>
<dbReference type="InterPro" id="IPR001789">
    <property type="entry name" value="Sig_transdc_resp-reg_receiver"/>
</dbReference>
<dbReference type="GO" id="GO:0006355">
    <property type="term" value="P:regulation of DNA-templated transcription"/>
    <property type="evidence" value="ECO:0007669"/>
    <property type="project" value="InterPro"/>
</dbReference>
<dbReference type="AlphaFoldDB" id="A0A9D1SWU6"/>
<feature type="domain" description="Response regulatory" evidence="10">
    <location>
        <begin position="7"/>
        <end position="120"/>
    </location>
</feature>
<dbReference type="InterPro" id="IPR039420">
    <property type="entry name" value="WalR-like"/>
</dbReference>
<comment type="caution">
    <text evidence="8">Lacks conserved residue(s) required for the propagation of feature annotation.</text>
</comment>
<keyword evidence="2" id="KW-0597">Phosphoprotein</keyword>
<evidence type="ECO:0000256" key="7">
    <source>
        <dbReference type="ARBA" id="ARBA00024867"/>
    </source>
</evidence>
<keyword evidence="4" id="KW-0805">Transcription regulation</keyword>
<evidence type="ECO:0000256" key="5">
    <source>
        <dbReference type="ARBA" id="ARBA00023125"/>
    </source>
</evidence>
<dbReference type="GO" id="GO:0005829">
    <property type="term" value="C:cytosol"/>
    <property type="evidence" value="ECO:0007669"/>
    <property type="project" value="TreeGrafter"/>
</dbReference>
<dbReference type="PANTHER" id="PTHR48111:SF1">
    <property type="entry name" value="TWO-COMPONENT RESPONSE REGULATOR ORR33"/>
    <property type="match status" value="1"/>
</dbReference>
<dbReference type="SUPFAM" id="SSF46894">
    <property type="entry name" value="C-terminal effector domain of the bipartite response regulators"/>
    <property type="match status" value="1"/>
</dbReference>
<reference evidence="12" key="1">
    <citation type="submission" date="2020-10" db="EMBL/GenBank/DDBJ databases">
        <authorList>
            <person name="Gilroy R."/>
        </authorList>
    </citation>
    <scope>NUCLEOTIDE SEQUENCE</scope>
    <source>
        <strain evidence="12">23406</strain>
    </source>
</reference>
<sequence length="230" mass="25817">MGQAGYRILIVDDDRRTVKELSHYFTRNGLIPVYVSKDSTVLGTLRTTVLDAVVMAIGQNASTTLLQCRHIKMLRNIPVILLSTIDNGIEKVDALKAGADDYLIKPFALQELYLLLHNQIRARTGEKPLQKICCGALCIDPVGRTVTYGDTKGKLTAVEFNLLAILASQHSVVLPYDLLYDMVWHAPIFDSKHNLQVHIATLRQKLRRLTGRDPIRTISRTGYYFDPEGL</sequence>
<dbReference type="SMART" id="SM00862">
    <property type="entry name" value="Trans_reg_C"/>
    <property type="match status" value="1"/>
</dbReference>
<evidence type="ECO:0000259" key="10">
    <source>
        <dbReference type="PROSITE" id="PS50110"/>
    </source>
</evidence>
<dbReference type="Gene3D" id="1.10.10.10">
    <property type="entry name" value="Winged helix-like DNA-binding domain superfamily/Winged helix DNA-binding domain"/>
    <property type="match status" value="1"/>
</dbReference>
<dbReference type="GO" id="GO:0000976">
    <property type="term" value="F:transcription cis-regulatory region binding"/>
    <property type="evidence" value="ECO:0007669"/>
    <property type="project" value="TreeGrafter"/>
</dbReference>
<dbReference type="GO" id="GO:0000156">
    <property type="term" value="F:phosphorelay response regulator activity"/>
    <property type="evidence" value="ECO:0007669"/>
    <property type="project" value="TreeGrafter"/>
</dbReference>
<evidence type="ECO:0000256" key="9">
    <source>
        <dbReference type="PROSITE-ProRule" id="PRU01091"/>
    </source>
</evidence>
<evidence type="ECO:0000313" key="12">
    <source>
        <dbReference type="EMBL" id="HIU99992.1"/>
    </source>
</evidence>
<comment type="caution">
    <text evidence="12">The sequence shown here is derived from an EMBL/GenBank/DDBJ whole genome shotgun (WGS) entry which is preliminary data.</text>
</comment>
<evidence type="ECO:0000259" key="11">
    <source>
        <dbReference type="PROSITE" id="PS51755"/>
    </source>
</evidence>
<dbReference type="Pfam" id="PF00486">
    <property type="entry name" value="Trans_reg_C"/>
    <property type="match status" value="1"/>
</dbReference>
<feature type="DNA-binding region" description="OmpR/PhoB-type" evidence="9">
    <location>
        <begin position="129"/>
        <end position="227"/>
    </location>
</feature>
<keyword evidence="5 9" id="KW-0238">DNA-binding</keyword>
<evidence type="ECO:0000256" key="6">
    <source>
        <dbReference type="ARBA" id="ARBA00023163"/>
    </source>
</evidence>
<dbReference type="SMART" id="SM00448">
    <property type="entry name" value="REC"/>
    <property type="match status" value="1"/>
</dbReference>
<evidence type="ECO:0000256" key="2">
    <source>
        <dbReference type="ARBA" id="ARBA00022553"/>
    </source>
</evidence>
<dbReference type="EMBL" id="DVOH01000017">
    <property type="protein sequence ID" value="HIU99992.1"/>
    <property type="molecule type" value="Genomic_DNA"/>
</dbReference>
<dbReference type="InterPro" id="IPR011006">
    <property type="entry name" value="CheY-like_superfamily"/>
</dbReference>
<evidence type="ECO:0000256" key="3">
    <source>
        <dbReference type="ARBA" id="ARBA00023012"/>
    </source>
</evidence>
<dbReference type="InterPro" id="IPR036388">
    <property type="entry name" value="WH-like_DNA-bd_sf"/>
</dbReference>
<dbReference type="GO" id="GO:0032993">
    <property type="term" value="C:protein-DNA complex"/>
    <property type="evidence" value="ECO:0007669"/>
    <property type="project" value="TreeGrafter"/>
</dbReference>
<evidence type="ECO:0000256" key="4">
    <source>
        <dbReference type="ARBA" id="ARBA00023015"/>
    </source>
</evidence>